<organism evidence="1">
    <name type="scientific">mine drainage metagenome</name>
    <dbReference type="NCBI Taxonomy" id="410659"/>
    <lineage>
        <taxon>unclassified sequences</taxon>
        <taxon>metagenomes</taxon>
        <taxon>ecological metagenomes</taxon>
    </lineage>
</organism>
<protein>
    <submittedName>
        <fullName evidence="1">Uncharacterized protein</fullName>
    </submittedName>
</protein>
<feature type="non-terminal residue" evidence="1">
    <location>
        <position position="61"/>
    </location>
</feature>
<proteinExistence type="predicted"/>
<dbReference type="AlphaFoldDB" id="T1ABV6"/>
<dbReference type="EMBL" id="AUZX01007742">
    <property type="protein sequence ID" value="EQD58286.1"/>
    <property type="molecule type" value="Genomic_DNA"/>
</dbReference>
<name>T1ABV6_9ZZZZ</name>
<gene>
    <name evidence="1" type="ORF">B1A_10850</name>
</gene>
<reference evidence="1" key="2">
    <citation type="journal article" date="2014" name="ISME J.">
        <title>Microbial stratification in low pH oxic and suboxic macroscopic growths along an acid mine drainage.</title>
        <authorList>
            <person name="Mendez-Garcia C."/>
            <person name="Mesa V."/>
            <person name="Sprenger R.R."/>
            <person name="Richter M."/>
            <person name="Diez M.S."/>
            <person name="Solano J."/>
            <person name="Bargiela R."/>
            <person name="Golyshina O.V."/>
            <person name="Manteca A."/>
            <person name="Ramos J.L."/>
            <person name="Gallego J.R."/>
            <person name="Llorente I."/>
            <person name="Martins Dos Santos V.A."/>
            <person name="Jensen O.N."/>
            <person name="Pelaez A.I."/>
            <person name="Sanchez J."/>
            <person name="Ferrer M."/>
        </authorList>
    </citation>
    <scope>NUCLEOTIDE SEQUENCE</scope>
</reference>
<evidence type="ECO:0000313" key="1">
    <source>
        <dbReference type="EMBL" id="EQD58286.1"/>
    </source>
</evidence>
<comment type="caution">
    <text evidence="1">The sequence shown here is derived from an EMBL/GenBank/DDBJ whole genome shotgun (WGS) entry which is preliminary data.</text>
</comment>
<accession>T1ABV6</accession>
<sequence>MRGAASGVPAAHSVGDLLLPAFPDRIAHQSGDELLRYQLSNGRGARLHEASALRGEPWLLV</sequence>
<reference evidence="1" key="1">
    <citation type="submission" date="2013-08" db="EMBL/GenBank/DDBJ databases">
        <authorList>
            <person name="Mendez C."/>
            <person name="Richter M."/>
            <person name="Ferrer M."/>
            <person name="Sanchez J."/>
        </authorList>
    </citation>
    <scope>NUCLEOTIDE SEQUENCE</scope>
</reference>